<dbReference type="PROSITE" id="PS51257">
    <property type="entry name" value="PROKAR_LIPOPROTEIN"/>
    <property type="match status" value="1"/>
</dbReference>
<keyword evidence="11" id="KW-0456">Lyase</keyword>
<dbReference type="InterPro" id="IPR035906">
    <property type="entry name" value="MetI-like_sf"/>
</dbReference>
<keyword evidence="12" id="KW-1185">Reference proteome</keyword>
<evidence type="ECO:0000256" key="2">
    <source>
        <dbReference type="ARBA" id="ARBA00010072"/>
    </source>
</evidence>
<dbReference type="NCBIfam" id="TIGR01726">
    <property type="entry name" value="HEQRo_perm_3TM"/>
    <property type="match status" value="1"/>
</dbReference>
<keyword evidence="7 9" id="KW-1133">Transmembrane helix</keyword>
<feature type="transmembrane region" description="Helical" evidence="9">
    <location>
        <begin position="387"/>
        <end position="405"/>
    </location>
</feature>
<dbReference type="SUPFAM" id="SSF161098">
    <property type="entry name" value="MetI-like"/>
    <property type="match status" value="1"/>
</dbReference>
<sequence length="530" mass="59016">MKNKAVMVVLLFIMLLSLVGCNGGNGKPTESSTAVQGDTKTAVITESTKLKTAADLKDKRIGILLGSIHDAYATKTYPQAELLQYKSLPDLILGVKSGKVDAAFYNRETLIEIFRNDNELAFLEERVYLIPIGIGFNKQNSGLREKFNAFLKQSKENGVYDDMVNRWINNGITDMPVIDNPKTNGVLIVGMVSDKGLPFAIVKDNKLVGFDVELSERFAAYLGKELKLVDTEFGSLIAAVSTKKIDMFASSVMITEERKQQIDFSDPYYELGVSVFALKKNIAKYDEQPDTVTAIPFIKNLSDRFHNNIIRENRYLLILDGLKTTAVIALVAAIFGTLLGALVCFMRMSRNRLAITIAKFYISIMRGIPVLVLLMIIYYVVFASIDINPSLVAVLAFGMNFAAYVSEMFRMSIESIDNGQTEAGIAGGFTKTQTFLYIIMPQAIRRALPVYKGEFISLVKMTSIVGYIAVQDLTKASDIIRSRTFDAFFPLIMVAVLYFLVSWSLALVLDYMEARSNPKRNRKAGRVTND</sequence>
<dbReference type="PANTHER" id="PTHR30614">
    <property type="entry name" value="MEMBRANE COMPONENT OF AMINO ACID ABC TRANSPORTER"/>
    <property type="match status" value="1"/>
</dbReference>
<comment type="similarity">
    <text evidence="2">Belongs to the binding-protein-dependent transport system permease family. HisMQ subfamily.</text>
</comment>
<evidence type="ECO:0000256" key="5">
    <source>
        <dbReference type="ARBA" id="ARBA00022692"/>
    </source>
</evidence>
<dbReference type="SMART" id="SM00062">
    <property type="entry name" value="PBPb"/>
    <property type="match status" value="2"/>
</dbReference>
<name>A0ABZ3IN77_9FIRM</name>
<dbReference type="GO" id="GO:0016829">
    <property type="term" value="F:lyase activity"/>
    <property type="evidence" value="ECO:0007669"/>
    <property type="project" value="UniProtKB-KW"/>
</dbReference>
<evidence type="ECO:0000256" key="4">
    <source>
        <dbReference type="ARBA" id="ARBA00022475"/>
    </source>
</evidence>
<dbReference type="SUPFAM" id="SSF53850">
    <property type="entry name" value="Periplasmic binding protein-like II"/>
    <property type="match status" value="2"/>
</dbReference>
<evidence type="ECO:0000256" key="8">
    <source>
        <dbReference type="ARBA" id="ARBA00023136"/>
    </source>
</evidence>
<dbReference type="CDD" id="cd06261">
    <property type="entry name" value="TM_PBP2"/>
    <property type="match status" value="1"/>
</dbReference>
<dbReference type="InterPro" id="IPR001638">
    <property type="entry name" value="Solute-binding_3/MltF_N"/>
</dbReference>
<dbReference type="Pfam" id="PF00528">
    <property type="entry name" value="BPD_transp_1"/>
    <property type="match status" value="1"/>
</dbReference>
<comment type="subcellular location">
    <subcellularLocation>
        <location evidence="1 9">Cell membrane</location>
        <topology evidence="1 9">Multi-pass membrane protein</topology>
    </subcellularLocation>
</comment>
<accession>A0ABZ3IN77</accession>
<dbReference type="EC" id="4.2.2.-" evidence="11"/>
<evidence type="ECO:0000313" key="12">
    <source>
        <dbReference type="Proteomes" id="UP000216752"/>
    </source>
</evidence>
<dbReference type="RefSeq" id="WP_094607100.1">
    <property type="nucleotide sequence ID" value="NZ_CP155573.1"/>
</dbReference>
<organism evidence="11 12">
    <name type="scientific">Sporomusa silvacetica DSM 10669</name>
    <dbReference type="NCBI Taxonomy" id="1123289"/>
    <lineage>
        <taxon>Bacteria</taxon>
        <taxon>Bacillati</taxon>
        <taxon>Bacillota</taxon>
        <taxon>Negativicutes</taxon>
        <taxon>Selenomonadales</taxon>
        <taxon>Sporomusaceae</taxon>
        <taxon>Sporomusa</taxon>
    </lineage>
</organism>
<dbReference type="InterPro" id="IPR010065">
    <property type="entry name" value="AA_ABC_transptr_permease_3TM"/>
</dbReference>
<gene>
    <name evidence="11" type="primary">mltF_2</name>
    <name evidence="11" type="ORF">SPSIL_030180</name>
</gene>
<feature type="domain" description="ABC transmembrane type-1" evidence="10">
    <location>
        <begin position="322"/>
        <end position="509"/>
    </location>
</feature>
<evidence type="ECO:0000256" key="1">
    <source>
        <dbReference type="ARBA" id="ARBA00004651"/>
    </source>
</evidence>
<keyword evidence="8 9" id="KW-0472">Membrane</keyword>
<evidence type="ECO:0000256" key="6">
    <source>
        <dbReference type="ARBA" id="ARBA00022970"/>
    </source>
</evidence>
<evidence type="ECO:0000256" key="7">
    <source>
        <dbReference type="ARBA" id="ARBA00022989"/>
    </source>
</evidence>
<dbReference type="Gene3D" id="1.10.3720.10">
    <property type="entry name" value="MetI-like"/>
    <property type="match status" value="1"/>
</dbReference>
<dbReference type="PROSITE" id="PS50928">
    <property type="entry name" value="ABC_TM1"/>
    <property type="match status" value="1"/>
</dbReference>
<reference evidence="11" key="1">
    <citation type="submission" date="2024-05" db="EMBL/GenBank/DDBJ databases">
        <title>Isolation and characterization of Sporomusa carbonis sp. nov., a carboxydotrophic hydrogenogen in the genus of Sporomusa isolated from a charcoal burning pile.</title>
        <authorList>
            <person name="Boeer T."/>
            <person name="Rosenbaum F."/>
            <person name="Eysell L."/>
            <person name="Mueller V."/>
            <person name="Daniel R."/>
            <person name="Poehlein A."/>
        </authorList>
    </citation>
    <scope>NUCLEOTIDE SEQUENCE [LARGE SCALE GENOMIC DNA]</scope>
    <source>
        <strain evidence="11">DSM 10669</strain>
    </source>
</reference>
<dbReference type="Proteomes" id="UP000216752">
    <property type="component" value="Chromosome"/>
</dbReference>
<dbReference type="InterPro" id="IPR043429">
    <property type="entry name" value="ArtM/GltK/GlnP/TcyL/YhdX-like"/>
</dbReference>
<proteinExistence type="inferred from homology"/>
<dbReference type="Pfam" id="PF00497">
    <property type="entry name" value="SBP_bac_3"/>
    <property type="match status" value="1"/>
</dbReference>
<evidence type="ECO:0000256" key="3">
    <source>
        <dbReference type="ARBA" id="ARBA00022448"/>
    </source>
</evidence>
<keyword evidence="3 9" id="KW-0813">Transport</keyword>
<evidence type="ECO:0000259" key="10">
    <source>
        <dbReference type="PROSITE" id="PS50928"/>
    </source>
</evidence>
<feature type="transmembrane region" description="Helical" evidence="9">
    <location>
        <begin position="489"/>
        <end position="512"/>
    </location>
</feature>
<feature type="transmembrane region" description="Helical" evidence="9">
    <location>
        <begin position="326"/>
        <end position="348"/>
    </location>
</feature>
<dbReference type="PANTHER" id="PTHR30614:SF20">
    <property type="entry name" value="GLUTAMINE TRANSPORT SYSTEM PERMEASE PROTEIN GLNP"/>
    <property type="match status" value="1"/>
</dbReference>
<protein>
    <submittedName>
        <fullName evidence="11">Membrane-bound lytic murein transglycosylase F</fullName>
        <ecNumber evidence="11">4.2.2.-</ecNumber>
    </submittedName>
</protein>
<dbReference type="InterPro" id="IPR000515">
    <property type="entry name" value="MetI-like"/>
</dbReference>
<feature type="transmembrane region" description="Helical" evidence="9">
    <location>
        <begin position="360"/>
        <end position="381"/>
    </location>
</feature>
<keyword evidence="4" id="KW-1003">Cell membrane</keyword>
<keyword evidence="6" id="KW-0029">Amino-acid transport</keyword>
<dbReference type="EMBL" id="CP155573">
    <property type="protein sequence ID" value="XFO66858.1"/>
    <property type="molecule type" value="Genomic_DNA"/>
</dbReference>
<keyword evidence="5 9" id="KW-0812">Transmembrane</keyword>
<evidence type="ECO:0000313" key="11">
    <source>
        <dbReference type="EMBL" id="XFO66858.1"/>
    </source>
</evidence>
<evidence type="ECO:0000256" key="9">
    <source>
        <dbReference type="RuleBase" id="RU363032"/>
    </source>
</evidence>
<dbReference type="Gene3D" id="3.40.190.10">
    <property type="entry name" value="Periplasmic binding protein-like II"/>
    <property type="match status" value="2"/>
</dbReference>